<dbReference type="EMBL" id="CP002484">
    <property type="protein sequence ID" value="ADW71504.1"/>
    <property type="molecule type" value="Genomic_DNA"/>
</dbReference>
<sequence length="440" mass="47811">MVSQGNGTNAIANTLVSRILQQGLNAATGIVTARALMPSGRGQLAAMILWSLFLAGLTTFGLPTALIYFICRHPEFKEDLISSGLAMSVCAGVITMVVGTYFLPSWLHQYPSWVVINAQWFLIFTPICSITLAGRSVLEANGLFGKSNAQQLMVPALTLVGLLSALAFHHLTVSIAALAYTLPTIPVFFFMLKQLRPLLPKYLHFPRLWACRMLLSYGIRSWGIDLLGTLGSQVDQVLVIRLLTPADMGLYAVTLSLSRIMSVIQSSAVTVLFPKATGLSTEEVIGLTGRATRISAGLTLMGSLVVAFVGPWLLKIFYGRKYIHSVGAFRVLLLEVTISGCAFLLSQAFMALGRPGLGTVLQAIGLALSIPLMLWLIPMWGVLGAATALTISTVARTILVYFSFRMFLKIRPPDIIPKREDFILLKDQMSLRFKGRSSAA</sequence>
<feature type="transmembrane region" description="Helical" evidence="6">
    <location>
        <begin position="110"/>
        <end position="132"/>
    </location>
</feature>
<dbReference type="GO" id="GO:0005886">
    <property type="term" value="C:plasma membrane"/>
    <property type="evidence" value="ECO:0007669"/>
    <property type="project" value="UniProtKB-SubCell"/>
</dbReference>
<dbReference type="Pfam" id="PF01943">
    <property type="entry name" value="Polysacc_synt"/>
    <property type="match status" value="1"/>
</dbReference>
<keyword evidence="5 6" id="KW-0472">Membrane</keyword>
<feature type="transmembrane region" description="Helical" evidence="6">
    <location>
        <begin position="326"/>
        <end position="345"/>
    </location>
</feature>
<reference evidence="8" key="1">
    <citation type="submission" date="2011-01" db="EMBL/GenBank/DDBJ databases">
        <title>Complete sequence of plasmid4 of Acidobacterium sp. MP5ACTX9.</title>
        <authorList>
            <consortium name="US DOE Joint Genome Institute"/>
            <person name="Lucas S."/>
            <person name="Copeland A."/>
            <person name="Lapidus A."/>
            <person name="Cheng J.-F."/>
            <person name="Goodwin L."/>
            <person name="Pitluck S."/>
            <person name="Teshima H."/>
            <person name="Detter J.C."/>
            <person name="Han C."/>
            <person name="Tapia R."/>
            <person name="Land M."/>
            <person name="Hauser L."/>
            <person name="Kyrpides N."/>
            <person name="Ivanova N."/>
            <person name="Ovchinnikova G."/>
            <person name="Pagani I."/>
            <person name="Rawat S.R."/>
            <person name="Mannisto M."/>
            <person name="Haggblom M.M."/>
            <person name="Woyke T."/>
        </authorList>
    </citation>
    <scope>NUCLEOTIDE SEQUENCE [LARGE SCALE GENOMIC DNA]</scope>
    <source>
        <strain evidence="8">MP5ACTX9</strain>
        <plasmid evidence="8">Plasmid pACIX904</plasmid>
    </source>
</reference>
<evidence type="ECO:0000256" key="4">
    <source>
        <dbReference type="ARBA" id="ARBA00022989"/>
    </source>
</evidence>
<gene>
    <name evidence="7" type="ordered locus">AciX9_4574</name>
</gene>
<feature type="transmembrane region" description="Helical" evidence="6">
    <location>
        <begin position="294"/>
        <end position="314"/>
    </location>
</feature>
<dbReference type="HOGENOM" id="CLU_050201_0_0_0"/>
<dbReference type="eggNOG" id="COG2244">
    <property type="taxonomic scope" value="Bacteria"/>
</dbReference>
<feature type="transmembrane region" description="Helical" evidence="6">
    <location>
        <begin position="175"/>
        <end position="192"/>
    </location>
</feature>
<geneLocation type="plasmid" evidence="7 8">
    <name>pACIX904</name>
</geneLocation>
<name>E8X7S0_GRATM</name>
<keyword evidence="3 6" id="KW-0812">Transmembrane</keyword>
<dbReference type="InterPro" id="IPR002797">
    <property type="entry name" value="Polysacc_synth"/>
</dbReference>
<proteinExistence type="predicted"/>
<feature type="transmembrane region" description="Helical" evidence="6">
    <location>
        <begin position="383"/>
        <end position="404"/>
    </location>
</feature>
<dbReference type="Proteomes" id="UP000000343">
    <property type="component" value="Plasmid pACIX904"/>
</dbReference>
<dbReference type="PANTHER" id="PTHR30250">
    <property type="entry name" value="PST FAMILY PREDICTED COLANIC ACID TRANSPORTER"/>
    <property type="match status" value="1"/>
</dbReference>
<dbReference type="KEGG" id="acm:AciX9_4574"/>
<evidence type="ECO:0000313" key="8">
    <source>
        <dbReference type="Proteomes" id="UP000000343"/>
    </source>
</evidence>
<evidence type="ECO:0000256" key="1">
    <source>
        <dbReference type="ARBA" id="ARBA00004651"/>
    </source>
</evidence>
<dbReference type="InterPro" id="IPR050833">
    <property type="entry name" value="Poly_Biosynth_Transport"/>
</dbReference>
<evidence type="ECO:0000313" key="7">
    <source>
        <dbReference type="EMBL" id="ADW71504.1"/>
    </source>
</evidence>
<keyword evidence="4 6" id="KW-1133">Transmembrane helix</keyword>
<comment type="subcellular location">
    <subcellularLocation>
        <location evidence="1">Cell membrane</location>
        <topology evidence="1">Multi-pass membrane protein</topology>
    </subcellularLocation>
</comment>
<accession>E8X7S0</accession>
<feature type="transmembrane region" description="Helical" evidence="6">
    <location>
        <begin position="47"/>
        <end position="71"/>
    </location>
</feature>
<keyword evidence="7" id="KW-0614">Plasmid</keyword>
<dbReference type="PANTHER" id="PTHR30250:SF11">
    <property type="entry name" value="O-ANTIGEN TRANSPORTER-RELATED"/>
    <property type="match status" value="1"/>
</dbReference>
<evidence type="ECO:0000256" key="3">
    <source>
        <dbReference type="ARBA" id="ARBA00022692"/>
    </source>
</evidence>
<dbReference type="OrthoDB" id="8482265at2"/>
<organism evidence="8">
    <name type="scientific">Granulicella tundricola (strain ATCC BAA-1859 / DSM 23138 / MP5ACTX9)</name>
    <dbReference type="NCBI Taxonomy" id="1198114"/>
    <lineage>
        <taxon>Bacteria</taxon>
        <taxon>Pseudomonadati</taxon>
        <taxon>Acidobacteriota</taxon>
        <taxon>Terriglobia</taxon>
        <taxon>Terriglobales</taxon>
        <taxon>Acidobacteriaceae</taxon>
        <taxon>Granulicella</taxon>
    </lineage>
</organism>
<protein>
    <submittedName>
        <fullName evidence="7">Polysaccharide biosynthesis protein</fullName>
    </submittedName>
</protein>
<evidence type="ECO:0000256" key="5">
    <source>
        <dbReference type="ARBA" id="ARBA00023136"/>
    </source>
</evidence>
<dbReference type="PaxDb" id="1198114-AciX9_4574"/>
<evidence type="ECO:0000256" key="6">
    <source>
        <dbReference type="SAM" id="Phobius"/>
    </source>
</evidence>
<keyword evidence="2" id="KW-1003">Cell membrane</keyword>
<dbReference type="AlphaFoldDB" id="E8X7S0"/>
<feature type="transmembrane region" description="Helical" evidence="6">
    <location>
        <begin position="83"/>
        <end position="104"/>
    </location>
</feature>
<keyword evidence="8" id="KW-1185">Reference proteome</keyword>
<evidence type="ECO:0000256" key="2">
    <source>
        <dbReference type="ARBA" id="ARBA00022475"/>
    </source>
</evidence>
<feature type="transmembrane region" description="Helical" evidence="6">
    <location>
        <begin position="357"/>
        <end position="377"/>
    </location>
</feature>